<keyword evidence="6" id="KW-0227">DNA damage</keyword>
<evidence type="ECO:0000256" key="2">
    <source>
        <dbReference type="ARBA" id="ARBA00001946"/>
    </source>
</evidence>
<dbReference type="InterPro" id="IPR036691">
    <property type="entry name" value="Endo/exonu/phosph_ase_sf"/>
</dbReference>
<evidence type="ECO:0000313" key="13">
    <source>
        <dbReference type="Proteomes" id="UP000193920"/>
    </source>
</evidence>
<dbReference type="InterPro" id="IPR005135">
    <property type="entry name" value="Endo/exonuclease/phosphatase"/>
</dbReference>
<dbReference type="PANTHER" id="PTHR15822:SF4">
    <property type="entry name" value="TYROSYL-DNA PHOSPHODIESTERASE 2"/>
    <property type="match status" value="1"/>
</dbReference>
<evidence type="ECO:0000256" key="3">
    <source>
        <dbReference type="ARBA" id="ARBA00004322"/>
    </source>
</evidence>
<dbReference type="GO" id="GO:0006281">
    <property type="term" value="P:DNA repair"/>
    <property type="evidence" value="ECO:0007669"/>
    <property type="project" value="UniProtKB-KW"/>
</dbReference>
<evidence type="ECO:0000256" key="8">
    <source>
        <dbReference type="ARBA" id="ARBA00022842"/>
    </source>
</evidence>
<evidence type="ECO:0000256" key="4">
    <source>
        <dbReference type="ARBA" id="ARBA00022722"/>
    </source>
</evidence>
<dbReference type="GO" id="GO:0004527">
    <property type="term" value="F:exonuclease activity"/>
    <property type="evidence" value="ECO:0007669"/>
    <property type="project" value="UniProtKB-KW"/>
</dbReference>
<dbReference type="GO" id="GO:0004519">
    <property type="term" value="F:endonuclease activity"/>
    <property type="evidence" value="ECO:0007669"/>
    <property type="project" value="UniProtKB-KW"/>
</dbReference>
<dbReference type="Pfam" id="PF03372">
    <property type="entry name" value="Exo_endo_phos"/>
    <property type="match status" value="1"/>
</dbReference>
<comment type="subcellular location">
    <subcellularLocation>
        <location evidence="3">Nucleus</location>
        <location evidence="3">PML body</location>
    </subcellularLocation>
</comment>
<evidence type="ECO:0000256" key="5">
    <source>
        <dbReference type="ARBA" id="ARBA00022723"/>
    </source>
</evidence>
<keyword evidence="9" id="KW-0234">DNA repair</keyword>
<dbReference type="EMBL" id="MCOG01000067">
    <property type="protein sequence ID" value="ORY58294.1"/>
    <property type="molecule type" value="Genomic_DNA"/>
</dbReference>
<evidence type="ECO:0000256" key="6">
    <source>
        <dbReference type="ARBA" id="ARBA00022763"/>
    </source>
</evidence>
<dbReference type="AlphaFoldDB" id="A0A1Y2DGS0"/>
<evidence type="ECO:0000256" key="9">
    <source>
        <dbReference type="ARBA" id="ARBA00023204"/>
    </source>
</evidence>
<gene>
    <name evidence="12" type="ORF">LY90DRAFT_701559</name>
</gene>
<comment type="caution">
    <text evidence="12">The sequence shown here is derived from an EMBL/GenBank/DDBJ whole genome shotgun (WGS) entry which is preliminary data.</text>
</comment>
<keyword evidence="10" id="KW-0539">Nucleus</keyword>
<dbReference type="PANTHER" id="PTHR15822">
    <property type="entry name" value="TRAF AND TNF RECEPTOR-ASSOCIATED PROTEIN"/>
    <property type="match status" value="1"/>
</dbReference>
<feature type="domain" description="Endonuclease/exonuclease/phosphatase" evidence="11">
    <location>
        <begin position="1"/>
        <end position="203"/>
    </location>
</feature>
<accession>A0A1Y2DGS0</accession>
<keyword evidence="5" id="KW-0479">Metal-binding</keyword>
<comment type="cofactor">
    <cofactor evidence="2">
        <name>Mg(2+)</name>
        <dbReference type="ChEBI" id="CHEBI:18420"/>
    </cofactor>
</comment>
<reference evidence="12 13" key="1">
    <citation type="submission" date="2016-08" db="EMBL/GenBank/DDBJ databases">
        <title>A Parts List for Fungal Cellulosomes Revealed by Comparative Genomics.</title>
        <authorList>
            <consortium name="DOE Joint Genome Institute"/>
            <person name="Haitjema C.H."/>
            <person name="Gilmore S.P."/>
            <person name="Henske J.K."/>
            <person name="Solomon K.V."/>
            <person name="De Groot R."/>
            <person name="Kuo A."/>
            <person name="Mondo S.J."/>
            <person name="Salamov A.A."/>
            <person name="Labutti K."/>
            <person name="Zhao Z."/>
            <person name="Chiniquy J."/>
            <person name="Barry K."/>
            <person name="Brewer H.M."/>
            <person name="Purvine S.O."/>
            <person name="Wright A.T."/>
            <person name="Boxma B."/>
            <person name="Van Alen T."/>
            <person name="Hackstein J.H."/>
            <person name="Baker S.E."/>
            <person name="Grigoriev I.V."/>
            <person name="O'Malley M.A."/>
        </authorList>
    </citation>
    <scope>NUCLEOTIDE SEQUENCE [LARGE SCALE GENOMIC DNA]</scope>
    <source>
        <strain evidence="12 13">G1</strain>
    </source>
</reference>
<evidence type="ECO:0000256" key="1">
    <source>
        <dbReference type="ARBA" id="ARBA00001936"/>
    </source>
</evidence>
<evidence type="ECO:0000313" key="12">
    <source>
        <dbReference type="EMBL" id="ORY58294.1"/>
    </source>
</evidence>
<dbReference type="OrthoDB" id="10357400at2759"/>
<keyword evidence="8" id="KW-0460">Magnesium</keyword>
<comment type="cofactor">
    <cofactor evidence="1">
        <name>Mn(2+)</name>
        <dbReference type="ChEBI" id="CHEBI:29035"/>
    </cofactor>
</comment>
<dbReference type="Proteomes" id="UP000193920">
    <property type="component" value="Unassembled WGS sequence"/>
</dbReference>
<proteinExistence type="predicted"/>
<evidence type="ECO:0000256" key="7">
    <source>
        <dbReference type="ARBA" id="ARBA00022801"/>
    </source>
</evidence>
<sequence>MTFNVGFCASDNTFSFFMDGGDYSRARSKEILIDNMEDIASDIRNTLPDITIIQEVDVDGRRSYHVNELEYFEDELYYGNYVYSQNYDSPYLFYPFTDPSGSTKAGLLTCSNFTFTESLRRSLPISTSFSKFFDLDRCYSITKIAVNNGKELCIYNIHLSAYGSNAEIRQGQLNMLMDDIEKDIQKGNYVICGGDFNHNLRSGNETNVPEWAQPFPKEVLPTNSSFAFDTALYSMIDHNSCRNLDTAYNKDKTFTVLLDGFIVSSNIEVTYYESLNWEYERSDHDPVYMKFKLLN</sequence>
<dbReference type="InterPro" id="IPR051547">
    <property type="entry name" value="TDP2-like"/>
</dbReference>
<name>A0A1Y2DGS0_9FUNG</name>
<organism evidence="12 13">
    <name type="scientific">Neocallimastix californiae</name>
    <dbReference type="NCBI Taxonomy" id="1754190"/>
    <lineage>
        <taxon>Eukaryota</taxon>
        <taxon>Fungi</taxon>
        <taxon>Fungi incertae sedis</taxon>
        <taxon>Chytridiomycota</taxon>
        <taxon>Chytridiomycota incertae sedis</taxon>
        <taxon>Neocallimastigomycetes</taxon>
        <taxon>Neocallimastigales</taxon>
        <taxon>Neocallimastigaceae</taxon>
        <taxon>Neocallimastix</taxon>
    </lineage>
</organism>
<dbReference type="SUPFAM" id="SSF56219">
    <property type="entry name" value="DNase I-like"/>
    <property type="match status" value="1"/>
</dbReference>
<keyword evidence="4" id="KW-0540">Nuclease</keyword>
<keyword evidence="12" id="KW-0255">Endonuclease</keyword>
<dbReference type="Gene3D" id="3.60.10.10">
    <property type="entry name" value="Endonuclease/exonuclease/phosphatase"/>
    <property type="match status" value="1"/>
</dbReference>
<keyword evidence="7" id="KW-0378">Hydrolase</keyword>
<keyword evidence="13" id="KW-1185">Reference proteome</keyword>
<protein>
    <submittedName>
        <fullName evidence="12">Endonuclease/exonuclease/phosphatase family protein</fullName>
    </submittedName>
</protein>
<evidence type="ECO:0000256" key="10">
    <source>
        <dbReference type="ARBA" id="ARBA00023242"/>
    </source>
</evidence>
<keyword evidence="12" id="KW-0269">Exonuclease</keyword>
<dbReference type="GO" id="GO:0046872">
    <property type="term" value="F:metal ion binding"/>
    <property type="evidence" value="ECO:0007669"/>
    <property type="project" value="UniProtKB-KW"/>
</dbReference>
<evidence type="ECO:0000259" key="11">
    <source>
        <dbReference type="Pfam" id="PF03372"/>
    </source>
</evidence>